<evidence type="ECO:0000259" key="9">
    <source>
        <dbReference type="PROSITE" id="PS52019"/>
    </source>
</evidence>
<dbReference type="Gene3D" id="1.10.1200.10">
    <property type="entry name" value="ACP-like"/>
    <property type="match status" value="3"/>
</dbReference>
<dbReference type="SMART" id="SM00825">
    <property type="entry name" value="PKS_KS"/>
    <property type="match status" value="3"/>
</dbReference>
<dbReference type="InterPro" id="IPR049551">
    <property type="entry name" value="PKS_DH_C"/>
</dbReference>
<organism evidence="10 11">
    <name type="scientific">Sulfidibacter corallicola</name>
    <dbReference type="NCBI Taxonomy" id="2818388"/>
    <lineage>
        <taxon>Bacteria</taxon>
        <taxon>Pseudomonadati</taxon>
        <taxon>Acidobacteriota</taxon>
        <taxon>Holophagae</taxon>
        <taxon>Acanthopleuribacterales</taxon>
        <taxon>Acanthopleuribacteraceae</taxon>
        <taxon>Sulfidibacter</taxon>
    </lineage>
</organism>
<evidence type="ECO:0000313" key="10">
    <source>
        <dbReference type="EMBL" id="QTD51204.1"/>
    </source>
</evidence>
<dbReference type="InterPro" id="IPR057326">
    <property type="entry name" value="KR_dom"/>
</dbReference>
<dbReference type="Gene3D" id="1.10.1240.100">
    <property type="match status" value="2"/>
</dbReference>
<feature type="domain" description="Ketosynthase family 3 (KS3)" evidence="8">
    <location>
        <begin position="2972"/>
        <end position="3396"/>
    </location>
</feature>
<feature type="domain" description="Carrier" evidence="7">
    <location>
        <begin position="14"/>
        <end position="89"/>
    </location>
</feature>
<dbReference type="Gene3D" id="3.40.47.10">
    <property type="match status" value="3"/>
</dbReference>
<dbReference type="SMART" id="SM00826">
    <property type="entry name" value="PKS_DH"/>
    <property type="match status" value="1"/>
</dbReference>
<keyword evidence="2" id="KW-0597">Phosphoprotein</keyword>
<dbReference type="GO" id="GO:0031177">
    <property type="term" value="F:phosphopantetheine binding"/>
    <property type="evidence" value="ECO:0007669"/>
    <property type="project" value="InterPro"/>
</dbReference>
<reference evidence="10" key="1">
    <citation type="submission" date="2021-03" db="EMBL/GenBank/DDBJ databases">
        <title>Acanthopleuribacteraceae sp. M133.</title>
        <authorList>
            <person name="Wang G."/>
        </authorList>
    </citation>
    <scope>NUCLEOTIDE SEQUENCE</scope>
    <source>
        <strain evidence="10">M133</strain>
    </source>
</reference>
<dbReference type="InterPro" id="IPR014031">
    <property type="entry name" value="Ketoacyl_synth_C"/>
</dbReference>
<dbReference type="Proteomes" id="UP000663929">
    <property type="component" value="Chromosome"/>
</dbReference>
<dbReference type="InterPro" id="IPR020806">
    <property type="entry name" value="PKS_PP-bd"/>
</dbReference>
<dbReference type="SUPFAM" id="SSF51735">
    <property type="entry name" value="NAD(P)-binding Rossmann-fold domains"/>
    <property type="match status" value="4"/>
</dbReference>
<dbReference type="Pfam" id="PF21394">
    <property type="entry name" value="Beta-ketacyl_N"/>
    <property type="match status" value="1"/>
</dbReference>
<dbReference type="PROSITE" id="PS52019">
    <property type="entry name" value="PKS_MFAS_DH"/>
    <property type="match status" value="1"/>
</dbReference>
<feature type="region of interest" description="Disordered" evidence="6">
    <location>
        <begin position="3455"/>
        <end position="3476"/>
    </location>
</feature>
<dbReference type="GO" id="GO:0005886">
    <property type="term" value="C:plasma membrane"/>
    <property type="evidence" value="ECO:0007669"/>
    <property type="project" value="TreeGrafter"/>
</dbReference>
<sequence>MSTSLSPEDAPTHRSFDEVLQSILRTIADIQQVAEIEADCDFSKINLSSVQSVSFAEQLNQRWSLTLGPEIVFDFRGPKQLAEHLAVSNAHEFETETEPVAVVSAGGEGREAPQGPPANRPTLSNQPIAVIGMAARFADAPDIHRFWDNLAAGKSSIKTVDRHGWSKDKWHDTDRSRINCSYSASAGLLDQIDHFDPLFFNISPQEAERMDPQQRLMLEESYHAFEDAGLAVNQLAGKRIGVYIGARTSDYRDKTLLAREIESKTFLGTDNAILAGRLSYCFDFRGPSMAVDTACSASLVAVHQALTALQNGEAEMALAGGVFLMPSPEFLVMAAKTEMLSPSGRCHSFDRAADGIAVGEGVAALVLKPLSAALADGDPIRGLIRATAINGDGHTTGITAPSGPAQRALLLDAWSRAGIFPEDLTYLEAHGTGTKLGDPIEFKALCDAFRNQTDRKHFCFLGSHKANIGHTIMTAGIAGMIKVLLMMEHRTIPPSAGYQNPNPHLNLAGSPFLISNGCRRWFPEGGGPRLAGISSFGFSGTNAHAVLQEAPTDPRAQPREQAAYLFVFSAKTPEAVLAQVQGLADWLAAPTNGDLHPADVATTLLCGRDHFNQRLTIIAKDLTELKHHLMQAKQSDICKIRRDGTHDPQAFAELCAAHGEKRSLTALRNDLKRLAEWYRQGAQLDWSRYAAGWKGRRISLPGYAFARERYWIEGFDPLATLRLQANPETGGAPTPPIARREDSIGATNEHHRPIAGEKNPMAQIGLFQTKWRPFPTSNEQTCLPTGCALLGVRDQSLTDLTAATTLRPYHNLEEVMQCPYSQQLIWFVTPKIEGTEPANAAIDAALDLMADLRRLLTAPRHIIHRILLVTQSEQSGSPFAQSVAALSRVVHREEPNLALSSLELCANDPRDITAALSATLEQRQALTLRFERGQLYHATFAPAELPSAAPMPGAARPPVWLVSGGCGALGSGISQHLSRQGKVQLALLGHSPLGPRQQDQLDRLQALGAIARYYSVDLGDAHATRQAVHAVKRDFGGIDVVLHAAGTIDDRYLVQFERERAARVLRAKIAAAHHLDEACEDQELKAFVCMSSVSAVLGNQGQADYAFANGYLDGFAQQRRRLGRCGLSLSLAWPYWQDGGMQLDPQTFASRFASSGMEPMGTESGCALLDRLLQGDTRSAAHWIINHGDQQRFTAHLALAERLESPTPEAQEAAHPSANEGATTRAAVAEMLISLFSKLLKLPRNRIETDIPFKDYGIDSILVNRFNEAVSRYLPEDFSRTLLYRFETLDLLTDHLTQRYGNRLQLPETGTNAGAHRPAAIDQAGDDSGTPREPLPPPTGPIRASRDSDGTPTQPIAIIGLAGRYPKSPDLDSLWSRLENGETCIDEVPRDRWDAEAWFDADPERAREGKIYCRWGGYLDQITRFDPLFFNIAPSEAETMDPQERLFLETCWAAIEDAATTPAQLKGAAKDRPNRVGVFAGVTNYGFALQGPAHWQSGKSTIPISLPWSLANRISYVFGFQGPSLPVDTACSSSLTAIQMACRSLQQGECDTALAGGVNLFLHPTKYLWMCQKRMLSPSGVCRPFGAGADGFVPGEGVGVVLLKPLADAQRDGDPIHGVILAGAINHGGNTNGYMVPNPNAQAALVRTCLHQAALDPTQIGYVEAHGTGTALGDPIEIEALSRVYGSPSAERKPCPIGSVKANIGHLEAAAGIAGVTKILLQFRHRRLVPSLNATQANPNIAFEHTPFRVQQKSQAWSRQQNEQGQPLPYRAAVSSFGAGGVNAHLILESYQAPDRANPADQAFGPQVIVLSATRPQQLTELAIQLATFLDKSSQAPDDDRPCLADVAFTLQIGRVHHRHRLALVANGLNQTTAILRRFAENPDNADGLWCDDSRTGPAQGFQLKGRPGALYVQALAEEGDLPQLAQIWVLGADVDWHLLHHNHTPRRIVLPTYPFAGKAMPMAEPMAPIAPPAKATQPTNRLHPLSQHNRATFERFECLCNCPLDASLLADHLVQGRITLPGVAYLELARAAGAIATRQPIRRFSRVFWTQPLQPRLPSSEIWTRLEPHNGSLSFTIVTADSAGEEISHVQGRLHRDRPQTIAPLHLKGIAARLPHRQSAARVYTAFAAQGLNYGPSFQTIQELGHSEDEALARITRADALPGTVTDPGGDFLEPTLLDGALQVTACLAPVQNGDPAPYIPFSLGELRIHRKLQGALWVYSRRTAVGRGMLTFDLILADDEGRVVAEFVQFSARRLTPSIRPSTAPQSPLGAEVTLFDEAWLPAHPTVADRFQPAILLFDEAGPLWKQCQQWPNALLVQPGACFRQLDAQRFELDPTSIEDYGELLRHLIQSDRLPHRFIHAWPLRWHEEIGTAPPRAVSACFAFAAALAKIRLDRRIDWRVFYDGQTKSGLACAALSGFLQSVHREIPRLKTSLTAVDRNRPDLQWGEVSATDDDATEIRYRGGVREIKQYRRRPLETRTWQAEPGTLWLISGGMGGLGQLFSHRLAAQGARLALLGRSPRGTEIEHTEQRLGQLGGETHYYRCDLRDRSQVQTVLAEIFRRQGPIEGVIHAAGVTHDSRLADKTLAQWRHVYAPKVEGVLNLDAALGNRHLKHFILFSSIAGLLGNIGQSDYAYANRFLDHFAAWRNRESAAGRRFGVTQSIAWPLWAEGGMGIDAETEAWLEKKFGLRSLDSTNGLLVFDALLASQAPLTGVICGEREQLCRIYDIHCDQLSARATNHQEGTDQPLGPDEANANPNHPSQHQGRSVLAGAGDPSAQASRSGLAPLPEPAERQGETSHGSPPGGRIADKLDRLQLLADLTELCMAVLKVDAEDIDTEESLEQYGLDSIMMMTLLNRIEERWGLVLEPSLFVELSTLSSLADHLYDSVPNLIASNPVPSTQQSEVPEKDRTPPPDPPPTNLEDDQRSTPSSKFSELLNTAPESIDQDPSSDSHQPTGHNPVARYNAPREARDIAVIGLACRLPGANNAERFIELLQAGKSAVTEVPADRWSIAEYYAPQKNQPGRTYAKWAALLDDIYGFDAEYFAIDHREAAVLDPHHRLILEIAAATLCHAGYDKIEIAKTRTAVYIAGGESDYLRHRWHELPDWAHKRLVVNSIPNMMAARIADFYDLQGAAQVIDTACSSSLVAVHQAVSALRQGECDAALAGGVELHIGPYSHLKFAAAGVLAASPQTRVFDRDADGFVLGEGAGMVMLKRADRARADGDRILALIRGSAVNNDGHTMGLTVPNGEAQTKVIRAALADSGVDPADIHYLEAHGTGTSLGDPIEVRAATHAYGRTAARATCAIGSLKSNIGHLLRAAGIASLIKNVLILQQDLIPATLHCLQPHPRFRFQDSPFYPVLEATPWPERSQPRRAAISSFGFGGTNCHLILEQVLPTANARQPLPAPAFQRRNHDLFAPTDSDLDDLLHDGVALRRWLEDLAGTALLRPEDQADAATVRPKRETHVTANRKDP</sequence>
<dbReference type="InterPro" id="IPR013968">
    <property type="entry name" value="PKS_KR"/>
</dbReference>
<evidence type="ECO:0000259" key="7">
    <source>
        <dbReference type="PROSITE" id="PS50075"/>
    </source>
</evidence>
<dbReference type="PROSITE" id="PS52004">
    <property type="entry name" value="KS3_2"/>
    <property type="match status" value="3"/>
</dbReference>
<dbReference type="InterPro" id="IPR014030">
    <property type="entry name" value="Ketoacyl_synth_N"/>
</dbReference>
<evidence type="ECO:0000256" key="5">
    <source>
        <dbReference type="PROSITE-ProRule" id="PRU01363"/>
    </source>
</evidence>
<dbReference type="InterPro" id="IPR032821">
    <property type="entry name" value="PKS_assoc"/>
</dbReference>
<dbReference type="SMART" id="SM00822">
    <property type="entry name" value="PKS_KR"/>
    <property type="match status" value="2"/>
</dbReference>
<feature type="region of interest" description="Disordered" evidence="6">
    <location>
        <begin position="1306"/>
        <end position="1359"/>
    </location>
</feature>
<dbReference type="PROSITE" id="PS00606">
    <property type="entry name" value="KS3_1"/>
    <property type="match status" value="2"/>
</dbReference>
<dbReference type="Pfam" id="PF14765">
    <property type="entry name" value="PS-DH"/>
    <property type="match status" value="1"/>
</dbReference>
<dbReference type="GO" id="GO:0071770">
    <property type="term" value="P:DIM/DIP cell wall layer assembly"/>
    <property type="evidence" value="ECO:0007669"/>
    <property type="project" value="TreeGrafter"/>
</dbReference>
<proteinExistence type="predicted"/>
<dbReference type="CDD" id="cd00833">
    <property type="entry name" value="PKS"/>
    <property type="match status" value="3"/>
</dbReference>
<evidence type="ECO:0000256" key="1">
    <source>
        <dbReference type="ARBA" id="ARBA00022450"/>
    </source>
</evidence>
<dbReference type="SMART" id="SM00823">
    <property type="entry name" value="PKS_PP"/>
    <property type="match status" value="3"/>
</dbReference>
<name>A0A8A4TPT2_SULCO</name>
<dbReference type="PROSITE" id="PS00012">
    <property type="entry name" value="PHOSPHOPANTETHEINE"/>
    <property type="match status" value="1"/>
</dbReference>
<dbReference type="SUPFAM" id="SSF47336">
    <property type="entry name" value="ACP-like"/>
    <property type="match status" value="3"/>
</dbReference>
<dbReference type="Pfam" id="PF08659">
    <property type="entry name" value="KR"/>
    <property type="match status" value="2"/>
</dbReference>
<feature type="region of interest" description="N-terminal hotdog fold" evidence="5">
    <location>
        <begin position="1980"/>
        <end position="2102"/>
    </location>
</feature>
<keyword evidence="3" id="KW-0808">Transferase</keyword>
<feature type="region of interest" description="C-terminal hotdog fold" evidence="5">
    <location>
        <begin position="2116"/>
        <end position="2263"/>
    </location>
</feature>
<dbReference type="InterPro" id="IPR006162">
    <property type="entry name" value="Ppantetheine_attach_site"/>
</dbReference>
<evidence type="ECO:0000256" key="4">
    <source>
        <dbReference type="ARBA" id="ARBA00054155"/>
    </source>
</evidence>
<dbReference type="InterPro" id="IPR042104">
    <property type="entry name" value="PKS_dehydratase_sf"/>
</dbReference>
<dbReference type="FunFam" id="3.40.47.10:FF:000019">
    <property type="entry name" value="Polyketide synthase type I"/>
    <property type="match status" value="2"/>
</dbReference>
<dbReference type="GO" id="GO:0004312">
    <property type="term" value="F:fatty acid synthase activity"/>
    <property type="evidence" value="ECO:0007669"/>
    <property type="project" value="TreeGrafter"/>
</dbReference>
<comment type="function">
    <text evidence="4">Involved in production of the polyketide antibiotic thailandamide.</text>
</comment>
<feature type="compositionally biased region" description="Polar residues" evidence="6">
    <location>
        <begin position="2757"/>
        <end position="2767"/>
    </location>
</feature>
<evidence type="ECO:0000256" key="6">
    <source>
        <dbReference type="SAM" id="MobiDB-lite"/>
    </source>
</evidence>
<dbReference type="InterPro" id="IPR050091">
    <property type="entry name" value="PKS_NRPS_Biosynth_Enz"/>
</dbReference>
<dbReference type="InterPro" id="IPR020807">
    <property type="entry name" value="PKS_DH"/>
</dbReference>
<dbReference type="Pfam" id="PF02801">
    <property type="entry name" value="Ketoacyl-synt_C"/>
    <property type="match status" value="3"/>
</dbReference>
<dbReference type="PANTHER" id="PTHR43775:SF37">
    <property type="entry name" value="SI:DKEY-61P9.11"/>
    <property type="match status" value="1"/>
</dbReference>
<keyword evidence="11" id="KW-1185">Reference proteome</keyword>
<evidence type="ECO:0000256" key="2">
    <source>
        <dbReference type="ARBA" id="ARBA00022553"/>
    </source>
</evidence>
<dbReference type="Pfam" id="PF00550">
    <property type="entry name" value="PP-binding"/>
    <property type="match status" value="2"/>
</dbReference>
<dbReference type="InterPro" id="IPR020841">
    <property type="entry name" value="PKS_Beta-ketoAc_synthase_dom"/>
</dbReference>
<dbReference type="PANTHER" id="PTHR43775">
    <property type="entry name" value="FATTY ACID SYNTHASE"/>
    <property type="match status" value="1"/>
</dbReference>
<feature type="compositionally biased region" description="Polar residues" evidence="6">
    <location>
        <begin position="2929"/>
        <end position="2959"/>
    </location>
</feature>
<evidence type="ECO:0000313" key="11">
    <source>
        <dbReference type="Proteomes" id="UP000663929"/>
    </source>
</evidence>
<dbReference type="InterPro" id="IPR049490">
    <property type="entry name" value="C883_1060-like_KR_N"/>
</dbReference>
<dbReference type="InterPro" id="IPR009081">
    <property type="entry name" value="PP-bd_ACP"/>
</dbReference>
<feature type="active site" description="Proton acceptor; for dehydratase activity" evidence="5">
    <location>
        <position position="2013"/>
    </location>
</feature>
<dbReference type="GO" id="GO:0006633">
    <property type="term" value="P:fatty acid biosynthetic process"/>
    <property type="evidence" value="ECO:0007669"/>
    <property type="project" value="InterPro"/>
</dbReference>
<keyword evidence="1" id="KW-0596">Phosphopantetheine</keyword>
<feature type="compositionally biased region" description="Polar residues" evidence="6">
    <location>
        <begin position="2894"/>
        <end position="2906"/>
    </location>
</feature>
<dbReference type="PROSITE" id="PS50075">
    <property type="entry name" value="CARRIER"/>
    <property type="match status" value="2"/>
</dbReference>
<dbReference type="InterPro" id="IPR036736">
    <property type="entry name" value="ACP-like_sf"/>
</dbReference>
<dbReference type="Gene3D" id="3.10.129.110">
    <property type="entry name" value="Polyketide synthase dehydratase"/>
    <property type="match status" value="1"/>
</dbReference>
<evidence type="ECO:0000256" key="3">
    <source>
        <dbReference type="ARBA" id="ARBA00022679"/>
    </source>
</evidence>
<dbReference type="InterPro" id="IPR036291">
    <property type="entry name" value="NAD(P)-bd_dom_sf"/>
</dbReference>
<gene>
    <name evidence="10" type="ORF">J3U87_01935</name>
</gene>
<feature type="active site" description="Proton donor; for dehydratase activity" evidence="5">
    <location>
        <position position="2180"/>
    </location>
</feature>
<dbReference type="Gene3D" id="3.40.50.720">
    <property type="entry name" value="NAD(P)-binding Rossmann-like Domain"/>
    <property type="match status" value="2"/>
</dbReference>
<feature type="region of interest" description="Disordered" evidence="6">
    <location>
        <begin position="2893"/>
        <end position="2967"/>
    </location>
</feature>
<dbReference type="RefSeq" id="WP_237381334.1">
    <property type="nucleotide sequence ID" value="NZ_CP071793.1"/>
</dbReference>
<dbReference type="Pfam" id="PF21089">
    <property type="entry name" value="PKS_DH_N"/>
    <property type="match status" value="1"/>
</dbReference>
<feature type="domain" description="PKS/mFAS DH" evidence="9">
    <location>
        <begin position="1980"/>
        <end position="2263"/>
    </location>
</feature>
<feature type="domain" description="Ketosynthase family 3 (KS3)" evidence="8">
    <location>
        <begin position="125"/>
        <end position="549"/>
    </location>
</feature>
<dbReference type="EMBL" id="CP071793">
    <property type="protein sequence ID" value="QTD51204.1"/>
    <property type="molecule type" value="Genomic_DNA"/>
</dbReference>
<feature type="domain" description="Carrier" evidence="7">
    <location>
        <begin position="2813"/>
        <end position="2890"/>
    </location>
</feature>
<dbReference type="GO" id="GO:0004315">
    <property type="term" value="F:3-oxoacyl-[acyl-carrier-protein] synthase activity"/>
    <property type="evidence" value="ECO:0007669"/>
    <property type="project" value="InterPro"/>
</dbReference>
<feature type="region of interest" description="Disordered" evidence="6">
    <location>
        <begin position="2740"/>
        <end position="2809"/>
    </location>
</feature>
<protein>
    <submittedName>
        <fullName evidence="10">SDR family NAD(P)-dependent oxidoreductase</fullName>
    </submittedName>
</protein>
<dbReference type="KEGG" id="scor:J3U87_01935"/>
<evidence type="ECO:0000259" key="8">
    <source>
        <dbReference type="PROSITE" id="PS52004"/>
    </source>
</evidence>
<dbReference type="Pfam" id="PF16197">
    <property type="entry name" value="KAsynt_C_assoc"/>
    <property type="match status" value="1"/>
</dbReference>
<dbReference type="Pfam" id="PF22621">
    <property type="entry name" value="CurL-like_PKS_C"/>
    <property type="match status" value="2"/>
</dbReference>
<dbReference type="CDD" id="cd08953">
    <property type="entry name" value="KR_2_SDR_x"/>
    <property type="match status" value="2"/>
</dbReference>
<feature type="compositionally biased region" description="Basic and acidic residues" evidence="6">
    <location>
        <begin position="3463"/>
        <end position="3476"/>
    </location>
</feature>
<dbReference type="InterPro" id="IPR016039">
    <property type="entry name" value="Thiolase-like"/>
</dbReference>
<dbReference type="InterPro" id="IPR018201">
    <property type="entry name" value="Ketoacyl_synth_AS"/>
</dbReference>
<dbReference type="InterPro" id="IPR049900">
    <property type="entry name" value="PKS_mFAS_DH"/>
</dbReference>
<accession>A0A8A4TPT2</accession>
<dbReference type="GO" id="GO:0005737">
    <property type="term" value="C:cytoplasm"/>
    <property type="evidence" value="ECO:0007669"/>
    <property type="project" value="TreeGrafter"/>
</dbReference>
<dbReference type="InterPro" id="IPR049552">
    <property type="entry name" value="PKS_DH_N"/>
</dbReference>
<dbReference type="SUPFAM" id="SSF53901">
    <property type="entry name" value="Thiolase-like"/>
    <property type="match status" value="3"/>
</dbReference>
<feature type="domain" description="Ketosynthase family 3 (KS3)" evidence="8">
    <location>
        <begin position="1353"/>
        <end position="1790"/>
    </location>
</feature>
<dbReference type="Pfam" id="PF00109">
    <property type="entry name" value="ketoacyl-synt"/>
    <property type="match status" value="3"/>
</dbReference>